<organism evidence="1 2">
    <name type="scientific">Mycena indigotica</name>
    <dbReference type="NCBI Taxonomy" id="2126181"/>
    <lineage>
        <taxon>Eukaryota</taxon>
        <taxon>Fungi</taxon>
        <taxon>Dikarya</taxon>
        <taxon>Basidiomycota</taxon>
        <taxon>Agaricomycotina</taxon>
        <taxon>Agaricomycetes</taxon>
        <taxon>Agaricomycetidae</taxon>
        <taxon>Agaricales</taxon>
        <taxon>Marasmiineae</taxon>
        <taxon>Mycenaceae</taxon>
        <taxon>Mycena</taxon>
    </lineage>
</organism>
<dbReference type="AlphaFoldDB" id="A0A8H6SUZ6"/>
<dbReference type="Proteomes" id="UP000636479">
    <property type="component" value="Unassembled WGS sequence"/>
</dbReference>
<keyword evidence="2" id="KW-1185">Reference proteome</keyword>
<evidence type="ECO:0000313" key="1">
    <source>
        <dbReference type="EMBL" id="KAF7306388.1"/>
    </source>
</evidence>
<comment type="caution">
    <text evidence="1">The sequence shown here is derived from an EMBL/GenBank/DDBJ whole genome shotgun (WGS) entry which is preliminary data.</text>
</comment>
<sequence length="109" mass="12289">MAAYRDTGNAVDDDFCSQALIFLVPTSIATTCRIDACSDTKFKLKLTRLRVGSELCIDDSIFRAEPARTFKLPDRAHEKSPMDQARRKNILSLVVQCCSEIAVRVWCLF</sequence>
<dbReference type="EMBL" id="JACAZF010000004">
    <property type="protein sequence ID" value="KAF7306388.1"/>
    <property type="molecule type" value="Genomic_DNA"/>
</dbReference>
<gene>
    <name evidence="1" type="ORF">MIND_00430000</name>
</gene>
<proteinExistence type="predicted"/>
<dbReference type="GeneID" id="59343631"/>
<name>A0A8H6SUZ6_9AGAR</name>
<evidence type="ECO:0000313" key="2">
    <source>
        <dbReference type="Proteomes" id="UP000636479"/>
    </source>
</evidence>
<dbReference type="RefSeq" id="XP_037221407.1">
    <property type="nucleotide sequence ID" value="XM_037361115.1"/>
</dbReference>
<accession>A0A8H6SUZ6</accession>
<reference evidence="1" key="1">
    <citation type="submission" date="2020-05" db="EMBL/GenBank/DDBJ databases">
        <title>Mycena genomes resolve the evolution of fungal bioluminescence.</title>
        <authorList>
            <person name="Tsai I.J."/>
        </authorList>
    </citation>
    <scope>NUCLEOTIDE SEQUENCE</scope>
    <source>
        <strain evidence="1">171206Taipei</strain>
    </source>
</reference>
<protein>
    <submittedName>
        <fullName evidence="1">Uncharacterized protein</fullName>
    </submittedName>
</protein>